<keyword evidence="3" id="KW-1185">Reference proteome</keyword>
<dbReference type="PANTHER" id="PTHR43798:SF33">
    <property type="entry name" value="HYDROLASE, PUTATIVE (AFU_ORTHOLOGUE AFUA_2G14860)-RELATED"/>
    <property type="match status" value="1"/>
</dbReference>
<dbReference type="InterPro" id="IPR012354">
    <property type="entry name" value="Esterase_lipase"/>
</dbReference>
<proteinExistence type="predicted"/>
<gene>
    <name evidence="2" type="ORF">ACFO0R_02830</name>
</gene>
<dbReference type="InterPro" id="IPR000073">
    <property type="entry name" value="AB_hydrolase_1"/>
</dbReference>
<dbReference type="InterPro" id="IPR029058">
    <property type="entry name" value="AB_hydrolase_fold"/>
</dbReference>
<dbReference type="EMBL" id="JBHSEK010000001">
    <property type="protein sequence ID" value="MFC4488544.1"/>
    <property type="molecule type" value="Genomic_DNA"/>
</dbReference>
<evidence type="ECO:0000313" key="2">
    <source>
        <dbReference type="EMBL" id="MFC4488544.1"/>
    </source>
</evidence>
<comment type="caution">
    <text evidence="2">The sequence shown here is derived from an EMBL/GenBank/DDBJ whole genome shotgun (WGS) entry which is preliminary data.</text>
</comment>
<evidence type="ECO:0000313" key="3">
    <source>
        <dbReference type="Proteomes" id="UP001595999"/>
    </source>
</evidence>
<reference evidence="3" key="1">
    <citation type="journal article" date="2019" name="Int. J. Syst. Evol. Microbiol.">
        <title>The Global Catalogue of Microorganisms (GCM) 10K type strain sequencing project: providing services to taxonomists for standard genome sequencing and annotation.</title>
        <authorList>
            <consortium name="The Broad Institute Genomics Platform"/>
            <consortium name="The Broad Institute Genome Sequencing Center for Infectious Disease"/>
            <person name="Wu L."/>
            <person name="Ma J."/>
        </authorList>
    </citation>
    <scope>NUCLEOTIDE SEQUENCE [LARGE SCALE GENOMIC DNA]</scope>
    <source>
        <strain evidence="3">CGMCC 4.7608</strain>
    </source>
</reference>
<feature type="domain" description="AB hydrolase-1" evidence="1">
    <location>
        <begin position="9"/>
        <end position="239"/>
    </location>
</feature>
<dbReference type="PANTHER" id="PTHR43798">
    <property type="entry name" value="MONOACYLGLYCEROL LIPASE"/>
    <property type="match status" value="1"/>
</dbReference>
<sequence>MVSSRPAALLVHGLGGSAYDLGALGRTLEEADIVTHTPLLPGHGGEPEDLLSVRWQDWVETIRKEYLELKTRHKVVHLAGVCLGGLVALEVARLENHQDGLALYAPPLFLDGWSLPKLTWARHIVYRIPGLAKKMRVPEVEPFGIKNARIRKAIQQRFERGERFHYAYIPLACIRQVDGLRRQLMPRLEQITCPTLIVHADEDDITSPRSAHYLQRYLGGSVDFMPLSNSYHMVMVDNERGEVLKRSLKFFNHRAQTPAASTEQSGWGMFAAA</sequence>
<evidence type="ECO:0000259" key="1">
    <source>
        <dbReference type="Pfam" id="PF12697"/>
    </source>
</evidence>
<dbReference type="Pfam" id="PF12697">
    <property type="entry name" value="Abhydrolase_6"/>
    <property type="match status" value="1"/>
</dbReference>
<dbReference type="SUPFAM" id="SSF53474">
    <property type="entry name" value="alpha/beta-Hydrolases"/>
    <property type="match status" value="1"/>
</dbReference>
<organism evidence="2 3">
    <name type="scientific">Chromobacterium aquaticum</name>
    <dbReference type="NCBI Taxonomy" id="467180"/>
    <lineage>
        <taxon>Bacteria</taxon>
        <taxon>Pseudomonadati</taxon>
        <taxon>Pseudomonadota</taxon>
        <taxon>Betaproteobacteria</taxon>
        <taxon>Neisseriales</taxon>
        <taxon>Chromobacteriaceae</taxon>
        <taxon>Chromobacterium</taxon>
    </lineage>
</organism>
<dbReference type="Proteomes" id="UP001595999">
    <property type="component" value="Unassembled WGS sequence"/>
</dbReference>
<accession>A0ABV8ZPH9</accession>
<protein>
    <submittedName>
        <fullName evidence="2">Alpha/beta hydrolase</fullName>
    </submittedName>
</protein>
<dbReference type="Gene3D" id="3.40.50.1820">
    <property type="entry name" value="alpha/beta hydrolase"/>
    <property type="match status" value="1"/>
</dbReference>
<dbReference type="GO" id="GO:0016787">
    <property type="term" value="F:hydrolase activity"/>
    <property type="evidence" value="ECO:0007669"/>
    <property type="project" value="UniProtKB-KW"/>
</dbReference>
<dbReference type="RefSeq" id="WP_048409361.1">
    <property type="nucleotide sequence ID" value="NZ_JAJOHW010000168.1"/>
</dbReference>
<dbReference type="InterPro" id="IPR050266">
    <property type="entry name" value="AB_hydrolase_sf"/>
</dbReference>
<keyword evidence="2" id="KW-0378">Hydrolase</keyword>
<name>A0ABV8ZPH9_9NEIS</name>
<dbReference type="PIRSF" id="PIRSF017388">
    <property type="entry name" value="Esterase_lipase"/>
    <property type="match status" value="1"/>
</dbReference>